<feature type="transmembrane region" description="Helical" evidence="1">
    <location>
        <begin position="6"/>
        <end position="26"/>
    </location>
</feature>
<keyword evidence="1" id="KW-1133">Transmembrane helix</keyword>
<feature type="domain" description="Regulatory protein YycH" evidence="2">
    <location>
        <begin position="5"/>
        <end position="427"/>
    </location>
</feature>
<keyword evidence="1" id="KW-0472">Membrane</keyword>
<dbReference type="EMBL" id="QWVT01000012">
    <property type="protein sequence ID" value="RID86615.1"/>
    <property type="molecule type" value="Genomic_DNA"/>
</dbReference>
<sequence length="441" mass="50525">MTYDNIKTGILVVLVILSGVLTWSIWTFQPMYETMENEKTANEVALGAKREIKKIVRPQQLMINTGGKHYGTTDNYDIDKAVTLLSKWKFYNARKFSGRFSELNEMISRQANTEIIFPAGVPAELYNRVLSFEEENLPKFEFDRIIVPAQTPQKQEGIVYFYSAKNQSAYVANVNPAAIQEFSALFHKSYARMGEYFPYKAGSNKVIYLPEEQTEMAKYTYYSNPLEPEKLMNALFADPSFVQKSLVAEGEEYTDTSRRMIVNTGTKMIDFVNLLSESESVIGTSGVLQKSIDFVNMHSGWTDAYRYEYKDDFNHRVVFRMYSKEGYPVFNKNGMSEIRQSWGQTEISTYERPSFNLELPINPDPTKAILPSGREAVTLLKEVQGIRPELVTNLALGYYMSMDPDDASLILLEPGWFYEYDGDWRALHKGEGGRKNGLEQN</sequence>
<evidence type="ECO:0000256" key="1">
    <source>
        <dbReference type="SAM" id="Phobius"/>
    </source>
</evidence>
<dbReference type="OrthoDB" id="2382185at2"/>
<comment type="caution">
    <text evidence="3">The sequence shown here is derived from an EMBL/GenBank/DDBJ whole genome shotgun (WGS) entry which is preliminary data.</text>
</comment>
<organism evidence="3 4">
    <name type="scientific">Mesobacillus zeae</name>
    <dbReference type="NCBI Taxonomy" id="1917180"/>
    <lineage>
        <taxon>Bacteria</taxon>
        <taxon>Bacillati</taxon>
        <taxon>Bacillota</taxon>
        <taxon>Bacilli</taxon>
        <taxon>Bacillales</taxon>
        <taxon>Bacillaceae</taxon>
        <taxon>Mesobacillus</taxon>
    </lineage>
</organism>
<dbReference type="Gene3D" id="3.10.450.310">
    <property type="match status" value="1"/>
</dbReference>
<evidence type="ECO:0000313" key="4">
    <source>
        <dbReference type="Proteomes" id="UP000265816"/>
    </source>
</evidence>
<dbReference type="Pfam" id="PF07435">
    <property type="entry name" value="YycH"/>
    <property type="match status" value="1"/>
</dbReference>
<name>A0A398B9F3_9BACI</name>
<accession>A0A398B9F3</accession>
<dbReference type="InterPro" id="IPR042274">
    <property type="entry name" value="YycH/YycI_2"/>
</dbReference>
<protein>
    <recommendedName>
        <fullName evidence="2">Regulatory protein YycH domain-containing protein</fullName>
    </recommendedName>
</protein>
<keyword evidence="1" id="KW-0812">Transmembrane</keyword>
<dbReference type="AlphaFoldDB" id="A0A398B9F3"/>
<evidence type="ECO:0000313" key="3">
    <source>
        <dbReference type="EMBL" id="RID86615.1"/>
    </source>
</evidence>
<gene>
    <name evidence="3" type="ORF">D1970_06695</name>
</gene>
<evidence type="ECO:0000259" key="2">
    <source>
        <dbReference type="Pfam" id="PF07435"/>
    </source>
</evidence>
<dbReference type="Gene3D" id="3.30.310.160">
    <property type="entry name" value="YycH protein, domain 2"/>
    <property type="match status" value="1"/>
</dbReference>
<dbReference type="CDD" id="cd15787">
    <property type="entry name" value="YycH_N"/>
    <property type="match status" value="1"/>
</dbReference>
<dbReference type="Proteomes" id="UP000265816">
    <property type="component" value="Unassembled WGS sequence"/>
</dbReference>
<dbReference type="RefSeq" id="WP_119112118.1">
    <property type="nucleotide sequence ID" value="NZ_CBCSEO010000015.1"/>
</dbReference>
<dbReference type="InterPro" id="IPR009996">
    <property type="entry name" value="YycH"/>
</dbReference>
<reference evidence="3 4" key="1">
    <citation type="submission" date="2018-08" db="EMBL/GenBank/DDBJ databases">
        <title>Bacillus jemisoniae sp. nov., Bacillus chryseoplanitiae sp. nov., Bacillus resnikiae sp. nov., and Bacillus frankliniae sp. nov., isolated from Viking spacecraft and associated surfaces.</title>
        <authorList>
            <person name="Seuylemezian A."/>
            <person name="Vaishampayan P."/>
        </authorList>
    </citation>
    <scope>NUCLEOTIDE SEQUENCE [LARGE SCALE GENOMIC DNA]</scope>
    <source>
        <strain evidence="3 4">JJ-247</strain>
    </source>
</reference>
<keyword evidence="4" id="KW-1185">Reference proteome</keyword>
<proteinExistence type="predicted"/>